<dbReference type="EMBL" id="CP002453">
    <property type="protein sequence ID" value="ADV50984.1"/>
    <property type="molecule type" value="Genomic_DNA"/>
</dbReference>
<dbReference type="Proteomes" id="UP000008634">
    <property type="component" value="Chromosome"/>
</dbReference>
<dbReference type="OrthoDB" id="2618657at2"/>
<evidence type="ECO:0000313" key="2">
    <source>
        <dbReference type="Proteomes" id="UP000008634"/>
    </source>
</evidence>
<evidence type="ECO:0008006" key="3">
    <source>
        <dbReference type="Google" id="ProtNLM"/>
    </source>
</evidence>
<dbReference type="eggNOG" id="ENOG50336Q6">
    <property type="taxonomic scope" value="Bacteria"/>
</dbReference>
<dbReference type="KEGG" id="cao:Celal_3734"/>
<dbReference type="Pfam" id="PF14136">
    <property type="entry name" value="DUF4303"/>
    <property type="match status" value="1"/>
</dbReference>
<dbReference type="InterPro" id="IPR025409">
    <property type="entry name" value="DUF4303"/>
</dbReference>
<reference evidence="1 2" key="1">
    <citation type="journal article" date="2010" name="Stand. Genomic Sci.">
        <title>Complete genome sequence of Cellulophaga algicola type strain (IC166).</title>
        <authorList>
            <person name="Abt B."/>
            <person name="Lu M."/>
            <person name="Misra M."/>
            <person name="Han C."/>
            <person name="Nolan M."/>
            <person name="Lucas S."/>
            <person name="Hammon N."/>
            <person name="Deshpande S."/>
            <person name="Cheng J.F."/>
            <person name="Tapia R."/>
            <person name="Goodwin L."/>
            <person name="Pitluck S."/>
            <person name="Liolios K."/>
            <person name="Pagani I."/>
            <person name="Ivanova N."/>
            <person name="Mavromatis K."/>
            <person name="Ovchinikova G."/>
            <person name="Pati A."/>
            <person name="Chen A."/>
            <person name="Palaniappan K."/>
            <person name="Land M."/>
            <person name="Hauser L."/>
            <person name="Chang Y.J."/>
            <person name="Jeffries C.D."/>
            <person name="Detter J.C."/>
            <person name="Brambilla E."/>
            <person name="Rohde M."/>
            <person name="Tindall B.J."/>
            <person name="Goker M."/>
            <person name="Woyke T."/>
            <person name="Bristow J."/>
            <person name="Eisen J.A."/>
            <person name="Markowitz V."/>
            <person name="Hugenholtz P."/>
            <person name="Kyrpides N.C."/>
            <person name="Klenk H.P."/>
            <person name="Lapidus A."/>
        </authorList>
    </citation>
    <scope>NUCLEOTIDE SEQUENCE [LARGE SCALE GENOMIC DNA]</scope>
    <source>
        <strain evidence="2">DSM 14237 / IC166 / ACAM 630</strain>
    </source>
</reference>
<proteinExistence type="predicted"/>
<organism evidence="1 2">
    <name type="scientific">Cellulophaga algicola (strain DSM 14237 / IC166 / ACAM 630)</name>
    <dbReference type="NCBI Taxonomy" id="688270"/>
    <lineage>
        <taxon>Bacteria</taxon>
        <taxon>Pseudomonadati</taxon>
        <taxon>Bacteroidota</taxon>
        <taxon>Flavobacteriia</taxon>
        <taxon>Flavobacteriales</taxon>
        <taxon>Flavobacteriaceae</taxon>
        <taxon>Cellulophaga</taxon>
    </lineage>
</organism>
<protein>
    <recommendedName>
        <fullName evidence="3">DUF4303 domain-containing protein</fullName>
    </recommendedName>
</protein>
<sequence length="184" mass="21972">MKLDLEKLREQIEVAVKNAFLIIIEKEKDIYSFALYSDENCETLSVESNTLEYLKKAKIDNEEEDSDHYSKYSLEEWDYSITKDINTFSDINKLLKEHFNLISFENKKEEKIFLKFQTSFYDVCVEVLSKLKSEGFFKEKLGKEIFITFGVTEYEFESSKQREIVKTLNDNKYAEEYLNWMNTL</sequence>
<accession>E6XAM2</accession>
<name>E6XAM2_CELAD</name>
<dbReference type="AlphaFoldDB" id="E6XAM2"/>
<keyword evidence="2" id="KW-1185">Reference proteome</keyword>
<gene>
    <name evidence="1" type="ordered locus">Celal_3734</name>
</gene>
<evidence type="ECO:0000313" key="1">
    <source>
        <dbReference type="EMBL" id="ADV50984.1"/>
    </source>
</evidence>
<dbReference type="HOGENOM" id="CLU_123234_0_0_10"/>